<accession>A0A0V1CEB8</accession>
<name>A0A0V1CEB8_TRIBR</name>
<reference evidence="1 2" key="1">
    <citation type="submission" date="2015-01" db="EMBL/GenBank/DDBJ databases">
        <title>Evolution of Trichinella species and genotypes.</title>
        <authorList>
            <person name="Korhonen P.K."/>
            <person name="Edoardo P."/>
            <person name="Giuseppe L.R."/>
            <person name="Gasser R.B."/>
        </authorList>
    </citation>
    <scope>NUCLEOTIDE SEQUENCE [LARGE SCALE GENOMIC DNA]</scope>
    <source>
        <strain evidence="1">ISS120</strain>
    </source>
</reference>
<keyword evidence="2" id="KW-1185">Reference proteome</keyword>
<comment type="caution">
    <text evidence="1">The sequence shown here is derived from an EMBL/GenBank/DDBJ whole genome shotgun (WGS) entry which is preliminary data.</text>
</comment>
<organism evidence="1 2">
    <name type="scientific">Trichinella britovi</name>
    <name type="common">Parasitic roundworm</name>
    <dbReference type="NCBI Taxonomy" id="45882"/>
    <lineage>
        <taxon>Eukaryota</taxon>
        <taxon>Metazoa</taxon>
        <taxon>Ecdysozoa</taxon>
        <taxon>Nematoda</taxon>
        <taxon>Enoplea</taxon>
        <taxon>Dorylaimia</taxon>
        <taxon>Trichinellida</taxon>
        <taxon>Trichinellidae</taxon>
        <taxon>Trichinella</taxon>
    </lineage>
</organism>
<gene>
    <name evidence="1" type="ORF">T03_17748</name>
</gene>
<dbReference type="AlphaFoldDB" id="A0A0V1CEB8"/>
<dbReference type="Proteomes" id="UP000054653">
    <property type="component" value="Unassembled WGS sequence"/>
</dbReference>
<dbReference type="EMBL" id="JYDI01000246">
    <property type="protein sequence ID" value="KRY47326.1"/>
    <property type="molecule type" value="Genomic_DNA"/>
</dbReference>
<evidence type="ECO:0000313" key="2">
    <source>
        <dbReference type="Proteomes" id="UP000054653"/>
    </source>
</evidence>
<protein>
    <submittedName>
        <fullName evidence="1">Uncharacterized protein</fullName>
    </submittedName>
</protein>
<evidence type="ECO:0000313" key="1">
    <source>
        <dbReference type="EMBL" id="KRY47326.1"/>
    </source>
</evidence>
<proteinExistence type="predicted"/>
<sequence>MSSCPSTKEWVPYYGHYSCKMLIRGKLTTFGFKVWTVSSVNDKEFLTDSPLMGRAHHYYVADSSKTSEWMDLRNVPDEAISSSEHLKDAAQRLAAPWCASVADECDVFDSWRLLDLLPFPTSVHRRYVLAPPAFPKMGCDLLLVSPPAQ</sequence>